<keyword evidence="2" id="KW-1185">Reference proteome</keyword>
<reference evidence="1 2" key="1">
    <citation type="journal article" date="2023" name="Nucleic Acids Res.">
        <title>The hologenome of Daphnia magna reveals possible DNA methylation and microbiome-mediated evolution of the host genome.</title>
        <authorList>
            <person name="Chaturvedi A."/>
            <person name="Li X."/>
            <person name="Dhandapani V."/>
            <person name="Marshall H."/>
            <person name="Kissane S."/>
            <person name="Cuenca-Cambronero M."/>
            <person name="Asole G."/>
            <person name="Calvet F."/>
            <person name="Ruiz-Romero M."/>
            <person name="Marangio P."/>
            <person name="Guigo R."/>
            <person name="Rago D."/>
            <person name="Mirbahai L."/>
            <person name="Eastwood N."/>
            <person name="Colbourne J.K."/>
            <person name="Zhou J."/>
            <person name="Mallon E."/>
            <person name="Orsini L."/>
        </authorList>
    </citation>
    <scope>NUCLEOTIDE SEQUENCE [LARGE SCALE GENOMIC DNA]</scope>
    <source>
        <strain evidence="1">LRV0_1</strain>
    </source>
</reference>
<dbReference type="EMBL" id="JAOYFB010000001">
    <property type="protein sequence ID" value="KAK4004594.1"/>
    <property type="molecule type" value="Genomic_DNA"/>
</dbReference>
<evidence type="ECO:0000313" key="2">
    <source>
        <dbReference type="Proteomes" id="UP001234178"/>
    </source>
</evidence>
<protein>
    <submittedName>
        <fullName evidence="1">Uncharacterized protein</fullName>
    </submittedName>
</protein>
<name>A0ABQ9YVB2_9CRUS</name>
<proteinExistence type="predicted"/>
<dbReference type="Proteomes" id="UP001234178">
    <property type="component" value="Unassembled WGS sequence"/>
</dbReference>
<accession>A0ABQ9YVB2</accession>
<organism evidence="1 2">
    <name type="scientific">Daphnia magna</name>
    <dbReference type="NCBI Taxonomy" id="35525"/>
    <lineage>
        <taxon>Eukaryota</taxon>
        <taxon>Metazoa</taxon>
        <taxon>Ecdysozoa</taxon>
        <taxon>Arthropoda</taxon>
        <taxon>Crustacea</taxon>
        <taxon>Branchiopoda</taxon>
        <taxon>Diplostraca</taxon>
        <taxon>Cladocera</taxon>
        <taxon>Anomopoda</taxon>
        <taxon>Daphniidae</taxon>
        <taxon>Daphnia</taxon>
    </lineage>
</organism>
<gene>
    <name evidence="1" type="ORF">OUZ56_006327</name>
</gene>
<sequence>MADPILFTPSLSASPIDLPVVEKDQQSLTSCETSPYNVFSFGDSLFFLQRELAENAQLWVLEVLRFWRMLLLFHLVGDQRLIEIEARFL</sequence>
<evidence type="ECO:0000313" key="1">
    <source>
        <dbReference type="EMBL" id="KAK4004594.1"/>
    </source>
</evidence>
<comment type="caution">
    <text evidence="1">The sequence shown here is derived from an EMBL/GenBank/DDBJ whole genome shotgun (WGS) entry which is preliminary data.</text>
</comment>